<dbReference type="EMBL" id="AAWS01000028">
    <property type="protein sequence ID" value="EAY26979.1"/>
    <property type="molecule type" value="Genomic_DNA"/>
</dbReference>
<organism evidence="1 2">
    <name type="scientific">Microscilla marina ATCC 23134</name>
    <dbReference type="NCBI Taxonomy" id="313606"/>
    <lineage>
        <taxon>Bacteria</taxon>
        <taxon>Pseudomonadati</taxon>
        <taxon>Bacteroidota</taxon>
        <taxon>Cytophagia</taxon>
        <taxon>Cytophagales</taxon>
        <taxon>Microscillaceae</taxon>
        <taxon>Microscilla</taxon>
    </lineage>
</organism>
<name>A1ZRS4_MICM2</name>
<gene>
    <name evidence="1" type="ORF">M23134_03631</name>
</gene>
<evidence type="ECO:0000313" key="2">
    <source>
        <dbReference type="Proteomes" id="UP000004095"/>
    </source>
</evidence>
<dbReference type="AlphaFoldDB" id="A1ZRS4"/>
<proteinExistence type="predicted"/>
<accession>A1ZRS4</accession>
<reference evidence="1 2" key="1">
    <citation type="submission" date="2007-01" db="EMBL/GenBank/DDBJ databases">
        <authorList>
            <person name="Haygood M."/>
            <person name="Podell S."/>
            <person name="Anderson C."/>
            <person name="Hopkinson B."/>
            <person name="Roe K."/>
            <person name="Barbeau K."/>
            <person name="Gaasterland T."/>
            <person name="Ferriera S."/>
            <person name="Johnson J."/>
            <person name="Kravitz S."/>
            <person name="Beeson K."/>
            <person name="Sutton G."/>
            <person name="Rogers Y.-H."/>
            <person name="Friedman R."/>
            <person name="Frazier M."/>
            <person name="Venter J.C."/>
        </authorList>
    </citation>
    <scope>NUCLEOTIDE SEQUENCE [LARGE SCALE GENOMIC DNA]</scope>
    <source>
        <strain evidence="1 2">ATCC 23134</strain>
    </source>
</reference>
<dbReference type="InterPro" id="IPR025345">
    <property type="entry name" value="DUF4249"/>
</dbReference>
<dbReference type="RefSeq" id="WP_004156565.1">
    <property type="nucleotide sequence ID" value="NZ_AAWS01000028.1"/>
</dbReference>
<comment type="caution">
    <text evidence="1">The sequence shown here is derived from an EMBL/GenBank/DDBJ whole genome shotgun (WGS) entry which is preliminary data.</text>
</comment>
<dbReference type="Pfam" id="PF14054">
    <property type="entry name" value="DUF4249"/>
    <property type="match status" value="1"/>
</dbReference>
<dbReference type="eggNOG" id="ENOG5031ZSX">
    <property type="taxonomic scope" value="Bacteria"/>
</dbReference>
<dbReference type="OrthoDB" id="1117499at2"/>
<sequence>MLNIQDNCRFSAFLWVLMLTLMGLSACDSLQKDITIDLPPYAPEIVVECYLEHGKPYRLLLTESTNYFGAVELPPLPQAKVSIVHNGVEEVLKFESGFDANSRKFYNYVGSTIVDSTAGGDYALKVEDVLKGRLVTGVTSFLPAPQLDTIEARFRDKDTTAFLLTKFQDNDSDKPNYYRIIINKDSLGGELTTEFSFEGRFKTGNQITIGTGYDFRSEDTVFVAIYHIKRDYYDFLETIEDARQANGNPFAQPAVVKSTITGGVGVFTALAYARQRIILKKE</sequence>
<protein>
    <submittedName>
        <fullName evidence="1">Uncharacterized protein</fullName>
    </submittedName>
</protein>
<dbReference type="Proteomes" id="UP000004095">
    <property type="component" value="Unassembled WGS sequence"/>
</dbReference>
<keyword evidence="2" id="KW-1185">Reference proteome</keyword>
<evidence type="ECO:0000313" key="1">
    <source>
        <dbReference type="EMBL" id="EAY26979.1"/>
    </source>
</evidence>